<proteinExistence type="predicted"/>
<gene>
    <name evidence="2" type="ORF">IEC33019_4096</name>
</gene>
<reference evidence="2" key="1">
    <citation type="submission" date="2016-07" db="EMBL/GenBank/DDBJ databases">
        <title>New class B carbapenemase carried by novel plasmid in Pseudomonas putida enviromental strain in eastern Amazonia.</title>
        <authorList>
            <person name="Souza C.O."/>
            <person name="Lima K.V."/>
            <person name="Brasiliense D.M."/>
            <person name="Perez-Chaparro P.J."/>
            <person name="Mamizuka E.M."/>
            <person name="Lima M.O."/>
            <person name="Lima L.N."/>
            <person name="McCulloch J.A."/>
        </authorList>
    </citation>
    <scope>NUCLEOTIDE SEQUENCE [LARGE SCALE GENOMIC DNA]</scope>
    <source>
        <strain evidence="2">IEC33019</strain>
    </source>
</reference>
<dbReference type="AlphaFoldDB" id="A0A1B2FBS6"/>
<sequence>MDAPNGAETGKAGLGLRQPAPEGHAQDLAVHFAEPLDQSSGWVQLSVTKLDFINHWRRLGVGI</sequence>
<name>A0A1B2FBS6_PSEPU</name>
<feature type="region of interest" description="Disordered" evidence="1">
    <location>
        <begin position="1"/>
        <end position="20"/>
    </location>
</feature>
<evidence type="ECO:0000313" key="2">
    <source>
        <dbReference type="EMBL" id="ANY89606.1"/>
    </source>
</evidence>
<protein>
    <submittedName>
        <fullName evidence="2">Uncharacterized protein</fullName>
    </submittedName>
</protein>
<dbReference type="EMBL" id="CP016634">
    <property type="protein sequence ID" value="ANY89606.1"/>
    <property type="molecule type" value="Genomic_DNA"/>
</dbReference>
<evidence type="ECO:0000256" key="1">
    <source>
        <dbReference type="SAM" id="MobiDB-lite"/>
    </source>
</evidence>
<accession>A0A1B2FBS6</accession>
<organism evidence="2">
    <name type="scientific">Pseudomonas putida</name>
    <name type="common">Arthrobacter siderocapsulatus</name>
    <dbReference type="NCBI Taxonomy" id="303"/>
    <lineage>
        <taxon>Bacteria</taxon>
        <taxon>Pseudomonadati</taxon>
        <taxon>Pseudomonadota</taxon>
        <taxon>Gammaproteobacteria</taxon>
        <taxon>Pseudomonadales</taxon>
        <taxon>Pseudomonadaceae</taxon>
        <taxon>Pseudomonas</taxon>
    </lineage>
</organism>